<evidence type="ECO:0000313" key="2">
    <source>
        <dbReference type="EMBL" id="PTD01264.1"/>
    </source>
</evidence>
<reference evidence="3" key="2">
    <citation type="submission" date="2020-11" db="EMBL/GenBank/DDBJ databases">
        <title>The chromosome-scale genome resource for two endophytic Fusarium species: F. culmorum and F. pseudograminearum.</title>
        <authorList>
            <person name="Yuan Z."/>
        </authorList>
    </citation>
    <scope>NUCLEOTIDE SEQUENCE</scope>
    <source>
        <strain evidence="3">Class2-1B</strain>
    </source>
</reference>
<keyword evidence="4" id="KW-1185">Reference proteome</keyword>
<dbReference type="Proteomes" id="UP000241587">
    <property type="component" value="Unassembled WGS sequence"/>
</dbReference>
<evidence type="ECO:0000313" key="4">
    <source>
        <dbReference type="Proteomes" id="UP000241587"/>
    </source>
</evidence>
<sequence length="115" mass="12743">MTGDSDGHQRPDFTEVFQTTDDTPGESLTVVTISEPSIEETLKTMCRFHIFQLAGFRHVLGSLSKDDGASHAYVAKSFYQSLKQNGSGQTTDWMVAKALHDAIKSARDLAKDPHW</sequence>
<dbReference type="EMBL" id="CP064747">
    <property type="protein sequence ID" value="QPC57841.1"/>
    <property type="molecule type" value="Genomic_DNA"/>
</dbReference>
<protein>
    <submittedName>
        <fullName evidence="2">Uncharacterized protein</fullName>
    </submittedName>
</protein>
<dbReference type="OMA" id="WMVAKAL"/>
<feature type="compositionally biased region" description="Basic and acidic residues" evidence="1">
    <location>
        <begin position="1"/>
        <end position="13"/>
    </location>
</feature>
<dbReference type="Proteomes" id="UP000663297">
    <property type="component" value="Chromosome 1"/>
</dbReference>
<gene>
    <name evidence="2" type="ORF">FCULG_00012693</name>
    <name evidence="3" type="ORF">HYE67_000072</name>
</gene>
<evidence type="ECO:0000256" key="1">
    <source>
        <dbReference type="SAM" id="MobiDB-lite"/>
    </source>
</evidence>
<dbReference type="AlphaFoldDB" id="A0A2T4GCF6"/>
<dbReference type="OrthoDB" id="9991317at2759"/>
<organism evidence="2 4">
    <name type="scientific">Fusarium culmorum</name>
    <dbReference type="NCBI Taxonomy" id="5516"/>
    <lineage>
        <taxon>Eukaryota</taxon>
        <taxon>Fungi</taxon>
        <taxon>Dikarya</taxon>
        <taxon>Ascomycota</taxon>
        <taxon>Pezizomycotina</taxon>
        <taxon>Sordariomycetes</taxon>
        <taxon>Hypocreomycetidae</taxon>
        <taxon>Hypocreales</taxon>
        <taxon>Nectriaceae</taxon>
        <taxon>Fusarium</taxon>
    </lineage>
</organism>
<evidence type="ECO:0000313" key="3">
    <source>
        <dbReference type="EMBL" id="QPC57841.1"/>
    </source>
</evidence>
<name>A0A2T4GCF6_FUSCU</name>
<accession>A0A2T4GCF6</accession>
<dbReference type="EMBL" id="PVEM01000031">
    <property type="protein sequence ID" value="PTD01264.1"/>
    <property type="molecule type" value="Genomic_DNA"/>
</dbReference>
<feature type="region of interest" description="Disordered" evidence="1">
    <location>
        <begin position="1"/>
        <end position="23"/>
    </location>
</feature>
<proteinExistence type="predicted"/>
<reference evidence="2 4" key="1">
    <citation type="submission" date="2018-02" db="EMBL/GenBank/DDBJ databases">
        <title>Fusarium culmorum secondary metabolites in fungal-bacterial-plant interactions.</title>
        <authorList>
            <person name="Schmidt R."/>
        </authorList>
    </citation>
    <scope>NUCLEOTIDE SEQUENCE [LARGE SCALE GENOMIC DNA]</scope>
    <source>
        <strain evidence="2 4">PV</strain>
    </source>
</reference>